<feature type="coiled-coil region" evidence="6">
    <location>
        <begin position="78"/>
        <end position="146"/>
    </location>
</feature>
<dbReference type="Gramene" id="TraesCS7B03G1015900.1">
    <property type="protein sequence ID" value="TraesCS7B03G1015900.1.CDS"/>
    <property type="gene ID" value="TraesCS7B03G1015900"/>
</dbReference>
<accession>A0A3B6SML4</accession>
<dbReference type="Gramene" id="TraesPARA_EIv1.0_2467710.1">
    <property type="protein sequence ID" value="TraesPARA_EIv1.0_2467710.1.CDS"/>
    <property type="gene ID" value="TraesPARA_EIv1.0_2467710"/>
</dbReference>
<evidence type="ECO:0000259" key="7">
    <source>
        <dbReference type="PROSITE" id="PS50066"/>
    </source>
</evidence>
<dbReference type="OMA" id="MDYCSPH"/>
<dbReference type="GeneID" id="123159314"/>
<dbReference type="SUPFAM" id="SSF55455">
    <property type="entry name" value="SRF-like"/>
    <property type="match status" value="1"/>
</dbReference>
<dbReference type="InterPro" id="IPR002100">
    <property type="entry name" value="TF_MADSbox"/>
</dbReference>
<evidence type="ECO:0000256" key="6">
    <source>
        <dbReference type="SAM" id="Coils"/>
    </source>
</evidence>
<dbReference type="PANTHER" id="PTHR48019">
    <property type="entry name" value="SERUM RESPONSE FACTOR HOMOLOG"/>
    <property type="match status" value="1"/>
</dbReference>
<dbReference type="PROSITE" id="PS50066">
    <property type="entry name" value="MADS_BOX_2"/>
    <property type="match status" value="1"/>
</dbReference>
<reference evidence="9" key="1">
    <citation type="submission" date="2018-08" db="EMBL/GenBank/DDBJ databases">
        <authorList>
            <person name="Rossello M."/>
        </authorList>
    </citation>
    <scope>NUCLEOTIDE SEQUENCE [LARGE SCALE GENOMIC DNA]</scope>
    <source>
        <strain evidence="9">cv. Chinese Spring</strain>
    </source>
</reference>
<comment type="subcellular location">
    <subcellularLocation>
        <location evidence="1">Nucleus</location>
    </subcellularLocation>
</comment>
<evidence type="ECO:0000256" key="2">
    <source>
        <dbReference type="ARBA" id="ARBA00023015"/>
    </source>
</evidence>
<evidence type="ECO:0000313" key="10">
    <source>
        <dbReference type="Proteomes" id="UP000019116"/>
    </source>
</evidence>
<name>A0A3B6SML4_WHEAT</name>
<dbReference type="Gramene" id="TraesCAD_scaffold_022814_01G000300.1">
    <property type="protein sequence ID" value="TraesCAD_scaffold_022814_01G000300.1"/>
    <property type="gene ID" value="TraesCAD_scaffold_022814_01G000300"/>
</dbReference>
<gene>
    <name evidence="9" type="primary">LOC123159314</name>
</gene>
<dbReference type="Gene3D" id="3.40.1810.10">
    <property type="entry name" value="Transcription factor, MADS-box"/>
    <property type="match status" value="1"/>
</dbReference>
<keyword evidence="5" id="KW-0539">Nucleus</keyword>
<evidence type="ECO:0000256" key="1">
    <source>
        <dbReference type="ARBA" id="ARBA00004123"/>
    </source>
</evidence>
<dbReference type="Gramene" id="TraesNOR7B03G04270280.1">
    <property type="protein sequence ID" value="TraesNOR7B03G04270280.1"/>
    <property type="gene ID" value="TraesNOR7B03G04270280"/>
</dbReference>
<dbReference type="Pfam" id="PF01486">
    <property type="entry name" value="K-box"/>
    <property type="match status" value="1"/>
</dbReference>
<evidence type="ECO:0000259" key="8">
    <source>
        <dbReference type="PROSITE" id="PS51297"/>
    </source>
</evidence>
<keyword evidence="10" id="KW-1185">Reference proteome</keyword>
<dbReference type="Gramene" id="TraesCS7B02G377700.1">
    <property type="protein sequence ID" value="TraesCS7B02G377700.1"/>
    <property type="gene ID" value="TraesCS7B02G377700"/>
</dbReference>
<dbReference type="Gramene" id="TraesKAR7B01G0421280.1">
    <property type="protein sequence ID" value="cds.TraesKAR7B01G0421280.1"/>
    <property type="gene ID" value="TraesKAR7B01G0421280"/>
</dbReference>
<dbReference type="InterPro" id="IPR036879">
    <property type="entry name" value="TF_MADSbox_sf"/>
</dbReference>
<dbReference type="RefSeq" id="XP_044433078.1">
    <property type="nucleotide sequence ID" value="XM_044577143.1"/>
</dbReference>
<dbReference type="PROSITE" id="PS51297">
    <property type="entry name" value="K_BOX"/>
    <property type="match status" value="1"/>
</dbReference>
<dbReference type="OrthoDB" id="672817at2759"/>
<dbReference type="Pfam" id="PF00319">
    <property type="entry name" value="SRF-TF"/>
    <property type="match status" value="1"/>
</dbReference>
<dbReference type="Gramene" id="TraesCLE_scaffold_061770_01G000300.1">
    <property type="protein sequence ID" value="TraesCLE_scaffold_061770_01G000300.1"/>
    <property type="gene ID" value="TraesCLE_scaffold_061770_01G000300"/>
</dbReference>
<dbReference type="Gramene" id="TraesSTA7B03G04217830.1">
    <property type="protein sequence ID" value="TraesSTA7B03G04217830.1"/>
    <property type="gene ID" value="TraesSTA7B03G04217830"/>
</dbReference>
<dbReference type="GO" id="GO:0000981">
    <property type="term" value="F:DNA-binding transcription factor activity, RNA polymerase II-specific"/>
    <property type="evidence" value="ECO:0000318"/>
    <property type="project" value="GO_Central"/>
</dbReference>
<evidence type="ECO:0000256" key="5">
    <source>
        <dbReference type="ARBA" id="ARBA00023242"/>
    </source>
</evidence>
<protein>
    <recommendedName>
        <fullName evidence="11">MADS-box transcription factor</fullName>
    </recommendedName>
</protein>
<keyword evidence="4" id="KW-0804">Transcription</keyword>
<keyword evidence="3" id="KW-0238">DNA-binding</keyword>
<dbReference type="RefSeq" id="XP_044433077.1">
    <property type="nucleotide sequence ID" value="XM_044577142.1"/>
</dbReference>
<evidence type="ECO:0000256" key="3">
    <source>
        <dbReference type="ARBA" id="ARBA00023125"/>
    </source>
</evidence>
<sequence length="226" mass="25401">MMGRGMADDGVSRRATFGERSGALLTEAQELAALWEADVGVLVFDGAGRQMDYCSPHTSWSELMQRYQIITKGKFEGINHDDDRHQQLLAEITRLRRERDRLEASIRRQTGDDLPSAATAGLGDLEQQVERALGKVRETKDKLLEQQLDEIHHRVHILEDQNSFLRHMMSEEGRQRAAVEASAVVAELIVPMQPATLFGGFFPEVEEEGASTSLRLWPRQFPGCGN</sequence>
<evidence type="ECO:0000313" key="9">
    <source>
        <dbReference type="EnsemblPlants" id="TraesCS7B02G377700.1"/>
    </source>
</evidence>
<dbReference type="GO" id="GO:0005634">
    <property type="term" value="C:nucleus"/>
    <property type="evidence" value="ECO:0007669"/>
    <property type="project" value="UniProtKB-SubCell"/>
</dbReference>
<dbReference type="AlphaFoldDB" id="A0A3B6SML4"/>
<dbReference type="InterPro" id="IPR050142">
    <property type="entry name" value="MADS-box/MEF2_TF"/>
</dbReference>
<dbReference type="SMR" id="A0A3B6SML4"/>
<evidence type="ECO:0008006" key="11">
    <source>
        <dbReference type="Google" id="ProtNLM"/>
    </source>
</evidence>
<feature type="domain" description="K-box" evidence="8">
    <location>
        <begin position="85"/>
        <end position="175"/>
    </location>
</feature>
<dbReference type="Proteomes" id="UP000019116">
    <property type="component" value="Chromosome 7B"/>
</dbReference>
<dbReference type="InterPro" id="IPR002487">
    <property type="entry name" value="TF_Kbox"/>
</dbReference>
<dbReference type="GO" id="GO:0000978">
    <property type="term" value="F:RNA polymerase II cis-regulatory region sequence-specific DNA binding"/>
    <property type="evidence" value="ECO:0000318"/>
    <property type="project" value="GO_Central"/>
</dbReference>
<reference evidence="9" key="2">
    <citation type="submission" date="2018-10" db="UniProtKB">
        <authorList>
            <consortium name="EnsemblPlants"/>
        </authorList>
    </citation>
    <scope>IDENTIFICATION</scope>
</reference>
<proteinExistence type="predicted"/>
<organism evidence="9">
    <name type="scientific">Triticum aestivum</name>
    <name type="common">Wheat</name>
    <dbReference type="NCBI Taxonomy" id="4565"/>
    <lineage>
        <taxon>Eukaryota</taxon>
        <taxon>Viridiplantae</taxon>
        <taxon>Streptophyta</taxon>
        <taxon>Embryophyta</taxon>
        <taxon>Tracheophyta</taxon>
        <taxon>Spermatophyta</taxon>
        <taxon>Magnoliopsida</taxon>
        <taxon>Liliopsida</taxon>
        <taxon>Poales</taxon>
        <taxon>Poaceae</taxon>
        <taxon>BOP clade</taxon>
        <taxon>Pooideae</taxon>
        <taxon>Triticodae</taxon>
        <taxon>Triticeae</taxon>
        <taxon>Triticinae</taxon>
        <taxon>Triticum</taxon>
    </lineage>
</organism>
<dbReference type="EnsemblPlants" id="TraesCS7B02G377700.1">
    <property type="protein sequence ID" value="TraesCS7B02G377700.1"/>
    <property type="gene ID" value="TraesCS7B02G377700"/>
</dbReference>
<dbReference type="Gramene" id="TraesWEE_scaffold_068518_01G000300.1">
    <property type="protein sequence ID" value="TraesWEE_scaffold_068518_01G000300.1"/>
    <property type="gene ID" value="TraesWEE_scaffold_068518_01G000300"/>
</dbReference>
<keyword evidence="6" id="KW-0175">Coiled coil</keyword>
<feature type="domain" description="MADS-box" evidence="7">
    <location>
        <begin position="8"/>
        <end position="57"/>
    </location>
</feature>
<dbReference type="GO" id="GO:0046983">
    <property type="term" value="F:protein dimerization activity"/>
    <property type="evidence" value="ECO:0007669"/>
    <property type="project" value="InterPro"/>
</dbReference>
<evidence type="ECO:0000256" key="4">
    <source>
        <dbReference type="ARBA" id="ARBA00023163"/>
    </source>
</evidence>
<dbReference type="GO" id="GO:0006357">
    <property type="term" value="P:regulation of transcription by RNA polymerase II"/>
    <property type="evidence" value="ECO:0000318"/>
    <property type="project" value="GO_Central"/>
</dbReference>
<keyword evidence="2" id="KW-0805">Transcription regulation</keyword>
<dbReference type="STRING" id="4565.A0A3B6SML4"/>